<protein>
    <submittedName>
        <fullName evidence="3">SLATT domain-containing protein</fullName>
    </submittedName>
</protein>
<evidence type="ECO:0000313" key="4">
    <source>
        <dbReference type="Proteomes" id="UP000677180"/>
    </source>
</evidence>
<feature type="transmembrane region" description="Helical" evidence="1">
    <location>
        <begin position="50"/>
        <end position="71"/>
    </location>
</feature>
<keyword evidence="1" id="KW-0472">Membrane</keyword>
<dbReference type="AlphaFoldDB" id="A0AB37I3T6"/>
<dbReference type="RefSeq" id="WP_081490321.1">
    <property type="nucleotide sequence ID" value="NZ_CP040007.1"/>
</dbReference>
<dbReference type="NCBIfam" id="NF033632">
    <property type="entry name" value="SLATT_4"/>
    <property type="match status" value="1"/>
</dbReference>
<dbReference type="InterPro" id="IPR040811">
    <property type="entry name" value="SLATT_4"/>
</dbReference>
<gene>
    <name evidence="3" type="ORF">J5A53_02995</name>
</gene>
<name>A0AB37I3T6_9ACTN</name>
<accession>A0AB37I3T6</accession>
<sequence length="198" mass="22256">MKSNKTAKEESTYLILSQVRESFGRVVYSHKVHEKQADICFSKHRWQQGVLIGLTAIGSVTFLTEVVGLLANRTAASLTTSLVALLVTWASLGAKTFNYFEEAEAHRATASQLWTVRESYISLITDLMSGDISGVDAQVRRDELQEKVYAIYSVAPRTSGRAFKRAQDGLKNNEEMTFDPREIDLFLPEALRFNDDKD</sequence>
<evidence type="ECO:0000259" key="2">
    <source>
        <dbReference type="Pfam" id="PF18186"/>
    </source>
</evidence>
<dbReference type="Pfam" id="PF18186">
    <property type="entry name" value="SLATT_4"/>
    <property type="match status" value="1"/>
</dbReference>
<evidence type="ECO:0000256" key="1">
    <source>
        <dbReference type="SAM" id="Phobius"/>
    </source>
</evidence>
<feature type="domain" description="SMODS and SLOG-associating 2TM effector" evidence="2">
    <location>
        <begin position="17"/>
        <end position="182"/>
    </location>
</feature>
<dbReference type="Proteomes" id="UP000677180">
    <property type="component" value="Chromosome"/>
</dbReference>
<reference evidence="3" key="1">
    <citation type="submission" date="2021-03" db="EMBL/GenBank/DDBJ databases">
        <title>Human Oral Microbial Genomes.</title>
        <authorList>
            <person name="Johnston C.D."/>
            <person name="Chen T."/>
            <person name="Dewhirst F.E."/>
        </authorList>
    </citation>
    <scope>NUCLEOTIDE SEQUENCE</scope>
    <source>
        <strain evidence="3">F0714</strain>
    </source>
</reference>
<keyword evidence="1" id="KW-1133">Transmembrane helix</keyword>
<organism evidence="3 4">
    <name type="scientific">Arachnia propionica</name>
    <dbReference type="NCBI Taxonomy" id="1750"/>
    <lineage>
        <taxon>Bacteria</taxon>
        <taxon>Bacillati</taxon>
        <taxon>Actinomycetota</taxon>
        <taxon>Actinomycetes</taxon>
        <taxon>Propionibacteriales</taxon>
        <taxon>Propionibacteriaceae</taxon>
        <taxon>Arachnia</taxon>
    </lineage>
</organism>
<dbReference type="EMBL" id="CP072385">
    <property type="protein sequence ID" value="QUC11681.1"/>
    <property type="molecule type" value="Genomic_DNA"/>
</dbReference>
<evidence type="ECO:0000313" key="3">
    <source>
        <dbReference type="EMBL" id="QUC11681.1"/>
    </source>
</evidence>
<keyword evidence="1" id="KW-0812">Transmembrane</keyword>
<proteinExistence type="predicted"/>
<feature type="transmembrane region" description="Helical" evidence="1">
    <location>
        <begin position="77"/>
        <end position="97"/>
    </location>
</feature>